<comment type="caution">
    <text evidence="2">The sequence shown here is derived from an EMBL/GenBank/DDBJ whole genome shotgun (WGS) entry which is preliminary data.</text>
</comment>
<keyword evidence="3" id="KW-1185">Reference proteome</keyword>
<dbReference type="InterPro" id="IPR018647">
    <property type="entry name" value="SLFN_3-like_DNA/RNA_helicase"/>
</dbReference>
<dbReference type="RefSeq" id="WP_323304414.1">
    <property type="nucleotide sequence ID" value="NZ_JAYGHX010000002.1"/>
</dbReference>
<evidence type="ECO:0000313" key="2">
    <source>
        <dbReference type="EMBL" id="MEA5390300.1"/>
    </source>
</evidence>
<organism evidence="2 3">
    <name type="scientific">Cyanobium gracile UHCC 0139</name>
    <dbReference type="NCBI Taxonomy" id="3110308"/>
    <lineage>
        <taxon>Bacteria</taxon>
        <taxon>Bacillati</taxon>
        <taxon>Cyanobacteriota</taxon>
        <taxon>Cyanophyceae</taxon>
        <taxon>Synechococcales</taxon>
        <taxon>Prochlorococcaceae</taxon>
        <taxon>Cyanobium</taxon>
    </lineage>
</organism>
<protein>
    <submittedName>
        <fullName evidence="2">DUF2075 domain-containing protein</fullName>
    </submittedName>
</protein>
<dbReference type="Gene3D" id="3.40.50.300">
    <property type="entry name" value="P-loop containing nucleotide triphosphate hydrolases"/>
    <property type="match status" value="1"/>
</dbReference>
<dbReference type="Proteomes" id="UP001304461">
    <property type="component" value="Unassembled WGS sequence"/>
</dbReference>
<dbReference type="Pfam" id="PF09848">
    <property type="entry name" value="SLFN-g3_helicase"/>
    <property type="match status" value="1"/>
</dbReference>
<dbReference type="EMBL" id="JAYGHX010000002">
    <property type="protein sequence ID" value="MEA5390300.1"/>
    <property type="molecule type" value="Genomic_DNA"/>
</dbReference>
<accession>A0ABU5RR97</accession>
<dbReference type="InterPro" id="IPR027417">
    <property type="entry name" value="P-loop_NTPase"/>
</dbReference>
<reference evidence="2 3" key="1">
    <citation type="submission" date="2023-12" db="EMBL/GenBank/DDBJ databases">
        <title>Baltic Sea Cyanobacteria.</title>
        <authorList>
            <person name="Delbaje E."/>
            <person name="Fewer D.P."/>
            <person name="Shishido T.K."/>
        </authorList>
    </citation>
    <scope>NUCLEOTIDE SEQUENCE [LARGE SCALE GENOMIC DNA]</scope>
    <source>
        <strain evidence="2 3">UHCC 0139</strain>
    </source>
</reference>
<evidence type="ECO:0000259" key="1">
    <source>
        <dbReference type="Pfam" id="PF09848"/>
    </source>
</evidence>
<sequence>MIIYLETREEFLKHVREQRIEEEVRERYIAMTGHKVATNEFRAWQNSLQCVGNVLQFEAIPKELGVAIEYRIHNTAKRIDLLLSGRNEAGDPAAVIVELKQWETVEPTDLDGVVRTFLGKGPRETTHPSYQAMSYGALLRGFNTAVVEHKIALSPCAYLHNCKDGSGITDARYQSYLEQAPLFLRHDNAAMAAFLRRCLEEGDRGRTIEQIRDGKAKPSRQLADAVERMLKGNAEFVLIDEQKVVFEKVLALARQLREGRHCVLLVQGGPGTGKSVVAVNLLARLLGMGLNARYVSKNMAPRHVYRAKLTGSLTKGEYDNLFCGSACFVGCPEGFYDALIVDESHRLMTKTIYDKEGENQIKEIIHASKLTVFFLDEDQRVTFDDIGSTGEIEKWCQFHEAELHRDVLPSQFRCSGSDGYLAWLDQTLGICDTANGRLEQGSYDFRVFDDPMALHESIRQANSGNQARMVAGYCWNWTSKYHPKAWDITIEPYGYRARWNLSKDGSVWIMKQGTVEEVGCIHTCQGLELETIGVIIGPDLAFRDGQVVSVPTARARSDQSLKGYKVGLKREPQAIRLKADAIIRNTYRTLMSRGTKACWVFACDPELQAYLQGRLEGQCDVG</sequence>
<dbReference type="SUPFAM" id="SSF52540">
    <property type="entry name" value="P-loop containing nucleoside triphosphate hydrolases"/>
    <property type="match status" value="1"/>
</dbReference>
<name>A0ABU5RR97_9CYAN</name>
<gene>
    <name evidence="2" type="ORF">VB738_03395</name>
</gene>
<proteinExistence type="predicted"/>
<evidence type="ECO:0000313" key="3">
    <source>
        <dbReference type="Proteomes" id="UP001304461"/>
    </source>
</evidence>
<feature type="domain" description="Schlafen group 3-like DNA/RNA helicase" evidence="1">
    <location>
        <begin position="262"/>
        <end position="604"/>
    </location>
</feature>